<sequence>MTSQEIKDLLQYGEHVNLECKEGSNTVPKSVWETYSSFANTSGGTILLGIKENMHAKNIKDRFEITGIQNPNQRVKDFWDTINSNKVSVNILFDKNVGIEQIENASIIWIQVPEANYQHKPVYINENPLRGSYKRNHEGDYHCTEQEVKAMLRDASSSGSDGMILEGYTIDDIDIPTLKAYRIEYERQNPDQIWNSSDDKEFLRNLGAYGKDRKTQKEGLTVAGLLMFGKGLSIRERFDNIRMDYLDYTNLAPESRWSDRITYDGSWENNLYNFFRRVMPKLVQDLKRPFSMEGIVRVDTTLVHTALREAFVNMLVHSDYHSHGILKIEKQDDGFIFSNPGNLMIPAKAIYEGGHSYARNPRIQALFRMIGLGENIGSGFPTILKAWENEKWREPDLYEDTESRRIDLRLWMVSFIPNECSKQLKQIFGETYQQLSKEEQTILMITQQEKSVSNHRLQSVFHMHPTEIGKLLQNLVDKNFLIQSSKNRWTFYILNTDFKKAKIQAPEILGLSLNATDQEIIEFLLRNGTITTKDIVTSVDSINTSQGALIAIKRLMDTGLVKRQRNGRHIYYMIDSNFFSS</sequence>
<evidence type="ECO:0000313" key="1">
    <source>
        <dbReference type="EMBL" id="TGY67235.1"/>
    </source>
</evidence>
<protein>
    <submittedName>
        <fullName evidence="1">AAA family ATPase</fullName>
    </submittedName>
</protein>
<dbReference type="EMBL" id="SRYG01000001">
    <property type="protein sequence ID" value="TGY67235.1"/>
    <property type="molecule type" value="Genomic_DNA"/>
</dbReference>
<organism evidence="1 2">
    <name type="scientific">Dubosiella muris</name>
    <dbReference type="NCBI Taxonomy" id="3038133"/>
    <lineage>
        <taxon>Bacteria</taxon>
        <taxon>Bacillati</taxon>
        <taxon>Bacillota</taxon>
        <taxon>Erysipelotrichia</taxon>
        <taxon>Erysipelotrichales</taxon>
        <taxon>Erysipelotrichaceae</taxon>
        <taxon>Dubosiella</taxon>
    </lineage>
</organism>
<name>A0AC61REK6_9FIRM</name>
<accession>A0AC61REK6</accession>
<evidence type="ECO:0000313" key="2">
    <source>
        <dbReference type="Proteomes" id="UP000308836"/>
    </source>
</evidence>
<reference evidence="1" key="1">
    <citation type="submission" date="2019-04" db="EMBL/GenBank/DDBJ databases">
        <title>Microbes associate with the intestines of laboratory mice.</title>
        <authorList>
            <person name="Navarre W."/>
            <person name="Wong E."/>
            <person name="Huang K."/>
            <person name="Tropini C."/>
            <person name="Ng K."/>
            <person name="Yu B."/>
        </authorList>
    </citation>
    <scope>NUCLEOTIDE SEQUENCE</scope>
    <source>
        <strain evidence="1">NM09_H32</strain>
    </source>
</reference>
<proteinExistence type="predicted"/>
<gene>
    <name evidence="1" type="ORF">E5336_00195</name>
</gene>
<dbReference type="Proteomes" id="UP000308836">
    <property type="component" value="Unassembled WGS sequence"/>
</dbReference>
<comment type="caution">
    <text evidence="1">The sequence shown here is derived from an EMBL/GenBank/DDBJ whole genome shotgun (WGS) entry which is preliminary data.</text>
</comment>
<keyword evidence="2" id="KW-1185">Reference proteome</keyword>